<comment type="similarity">
    <text evidence="1 2">Belongs to the anti-sigma-factor antagonist family.</text>
</comment>
<reference evidence="4 5" key="1">
    <citation type="submission" date="2022-04" db="EMBL/GenBank/DDBJ databases">
        <title>Genome draft of Actinomadura sp. ATCC 31491.</title>
        <authorList>
            <person name="Shi X."/>
            <person name="Du Y."/>
        </authorList>
    </citation>
    <scope>NUCLEOTIDE SEQUENCE [LARGE SCALE GENOMIC DNA]</scope>
    <source>
        <strain evidence="4 5">ATCC 31491</strain>
    </source>
</reference>
<dbReference type="PANTHER" id="PTHR33495">
    <property type="entry name" value="ANTI-SIGMA FACTOR ANTAGONIST TM_1081-RELATED-RELATED"/>
    <property type="match status" value="1"/>
</dbReference>
<gene>
    <name evidence="4" type="ORF">MF672_008190</name>
</gene>
<protein>
    <recommendedName>
        <fullName evidence="2">Anti-sigma factor antagonist</fullName>
    </recommendedName>
</protein>
<evidence type="ECO:0000313" key="5">
    <source>
        <dbReference type="Proteomes" id="UP001317259"/>
    </source>
</evidence>
<keyword evidence="5" id="KW-1185">Reference proteome</keyword>
<dbReference type="SUPFAM" id="SSF52091">
    <property type="entry name" value="SpoIIaa-like"/>
    <property type="match status" value="1"/>
</dbReference>
<dbReference type="RefSeq" id="WP_242371760.1">
    <property type="nucleotide sequence ID" value="NZ_JAKRKC020000001.1"/>
</dbReference>
<dbReference type="NCBIfam" id="TIGR00377">
    <property type="entry name" value="ant_ant_sig"/>
    <property type="match status" value="1"/>
</dbReference>
<accession>A0ABT0FPC2</accession>
<sequence length="124" mass="12805">MSPLSLDVRALPSGVLITVAGEVDSTNADWLETSINQAGRSGAALVLDLGGLTFLDSSGLHVLLRLNAAARERGGGLHLADVRDVPARVLQITGVWSALDIHPTAAEAVVAALDGHVSPLQEPQ</sequence>
<evidence type="ECO:0000256" key="1">
    <source>
        <dbReference type="ARBA" id="ARBA00009013"/>
    </source>
</evidence>
<dbReference type="CDD" id="cd07043">
    <property type="entry name" value="STAS_anti-anti-sigma_factors"/>
    <property type="match status" value="1"/>
</dbReference>
<dbReference type="PANTHER" id="PTHR33495:SF2">
    <property type="entry name" value="ANTI-SIGMA FACTOR ANTAGONIST TM_1081-RELATED"/>
    <property type="match status" value="1"/>
</dbReference>
<dbReference type="EMBL" id="JAKRKC020000001">
    <property type="protein sequence ID" value="MCK2213766.1"/>
    <property type="molecule type" value="Genomic_DNA"/>
</dbReference>
<comment type="caution">
    <text evidence="4">The sequence shown here is derived from an EMBL/GenBank/DDBJ whole genome shotgun (WGS) entry which is preliminary data.</text>
</comment>
<evidence type="ECO:0000313" key="4">
    <source>
        <dbReference type="EMBL" id="MCK2213766.1"/>
    </source>
</evidence>
<dbReference type="PROSITE" id="PS50801">
    <property type="entry name" value="STAS"/>
    <property type="match status" value="1"/>
</dbReference>
<feature type="domain" description="STAS" evidence="3">
    <location>
        <begin position="4"/>
        <end position="112"/>
    </location>
</feature>
<proteinExistence type="inferred from homology"/>
<dbReference type="InterPro" id="IPR036513">
    <property type="entry name" value="STAS_dom_sf"/>
</dbReference>
<dbReference type="Gene3D" id="3.30.750.24">
    <property type="entry name" value="STAS domain"/>
    <property type="match status" value="1"/>
</dbReference>
<name>A0ABT0FPC2_9ACTN</name>
<dbReference type="Proteomes" id="UP001317259">
    <property type="component" value="Unassembled WGS sequence"/>
</dbReference>
<evidence type="ECO:0000259" key="3">
    <source>
        <dbReference type="PROSITE" id="PS50801"/>
    </source>
</evidence>
<dbReference type="InterPro" id="IPR002645">
    <property type="entry name" value="STAS_dom"/>
</dbReference>
<dbReference type="InterPro" id="IPR003658">
    <property type="entry name" value="Anti-sigma_ant"/>
</dbReference>
<evidence type="ECO:0000256" key="2">
    <source>
        <dbReference type="RuleBase" id="RU003749"/>
    </source>
</evidence>
<dbReference type="Pfam" id="PF01740">
    <property type="entry name" value="STAS"/>
    <property type="match status" value="1"/>
</dbReference>
<organism evidence="4 5">
    <name type="scientific">Actinomadura luzonensis</name>
    <dbReference type="NCBI Taxonomy" id="2805427"/>
    <lineage>
        <taxon>Bacteria</taxon>
        <taxon>Bacillati</taxon>
        <taxon>Actinomycetota</taxon>
        <taxon>Actinomycetes</taxon>
        <taxon>Streptosporangiales</taxon>
        <taxon>Thermomonosporaceae</taxon>
        <taxon>Actinomadura</taxon>
    </lineage>
</organism>